<dbReference type="AlphaFoldDB" id="A0A0U5JFC8"/>
<feature type="transmembrane region" description="Helical" evidence="1">
    <location>
        <begin position="60"/>
        <end position="80"/>
    </location>
</feature>
<gene>
    <name evidence="3" type="primary">batA</name>
    <name evidence="3" type="ORF">PNK_2281</name>
</gene>
<dbReference type="PATRIC" id="fig|389348.3.peg.2562"/>
<feature type="transmembrane region" description="Helical" evidence="1">
    <location>
        <begin position="12"/>
        <end position="39"/>
    </location>
</feature>
<dbReference type="Pfam" id="PF13519">
    <property type="entry name" value="VWA_2"/>
    <property type="match status" value="1"/>
</dbReference>
<dbReference type="RefSeq" id="WP_059062115.1">
    <property type="nucleotide sequence ID" value="NZ_LN879502.1"/>
</dbReference>
<proteinExistence type="predicted"/>
<dbReference type="KEGG" id="pnl:PNK_2281"/>
<evidence type="ECO:0000313" key="3">
    <source>
        <dbReference type="EMBL" id="CUI17879.1"/>
    </source>
</evidence>
<keyword evidence="1" id="KW-1133">Transmembrane helix</keyword>
<evidence type="ECO:0000259" key="2">
    <source>
        <dbReference type="PROSITE" id="PS50234"/>
    </source>
</evidence>
<organism evidence="3 4">
    <name type="scientific">Candidatus Protochlamydia naegleriophila</name>
    <dbReference type="NCBI Taxonomy" id="389348"/>
    <lineage>
        <taxon>Bacteria</taxon>
        <taxon>Pseudomonadati</taxon>
        <taxon>Chlamydiota</taxon>
        <taxon>Chlamydiia</taxon>
        <taxon>Parachlamydiales</taxon>
        <taxon>Parachlamydiaceae</taxon>
        <taxon>Candidatus Protochlamydia</taxon>
    </lineage>
</organism>
<dbReference type="SUPFAM" id="SSF53300">
    <property type="entry name" value="vWA-like"/>
    <property type="match status" value="1"/>
</dbReference>
<dbReference type="InterPro" id="IPR002035">
    <property type="entry name" value="VWF_A"/>
</dbReference>
<dbReference type="EMBL" id="LN879502">
    <property type="protein sequence ID" value="CUI17879.1"/>
    <property type="molecule type" value="Genomic_DNA"/>
</dbReference>
<reference evidence="4" key="1">
    <citation type="submission" date="2015-09" db="EMBL/GenBank/DDBJ databases">
        <authorList>
            <person name="Bertelli C."/>
        </authorList>
    </citation>
    <scope>NUCLEOTIDE SEQUENCE [LARGE SCALE GENOMIC DNA]</scope>
    <source>
        <strain evidence="4">KNic</strain>
    </source>
</reference>
<keyword evidence="4" id="KW-1185">Reference proteome</keyword>
<evidence type="ECO:0000313" key="4">
    <source>
        <dbReference type="Proteomes" id="UP000069902"/>
    </source>
</evidence>
<dbReference type="InterPro" id="IPR036465">
    <property type="entry name" value="vWFA_dom_sf"/>
</dbReference>
<dbReference type="InParanoid" id="A0A0U5JFC8"/>
<dbReference type="Gene3D" id="3.40.50.410">
    <property type="entry name" value="von Willebrand factor, type A domain"/>
    <property type="match status" value="1"/>
</dbReference>
<name>A0A0U5JFC8_9BACT</name>
<sequence>MTSFPFTIDYVAFWILSALLLAAFLVKGLFTYSIPTLNFSDLSNLKLLSKRLRFSRLPHHLYLTALLFLGTAFLDPHFLYPKGYPLPHSKQPIPLPTEGIAIYLVVDQSGSMGEKIASEGFFGRRQAQTKMDLLKAMSEQFVSQRPSDLIGLIAFARIPRILSPLTLDHEAVLKQLKEIQLIDDPEENGTAIGYAIYKTAHLIAATRHFAEDLQDQGKPAYQIKNSIMVVLTDGFQDPSRLDYGNRLRTIELDEAATYAKSQGIHLYIINIDPKFSSPAFAPHRRQMQAMAELTGGELYLATREQDLQHVFSTIDRLEKSSIPGNLGTLDTQENRPRFSLYPYFIAIGLACFLAALFLETTLLRKFP</sequence>
<feature type="transmembrane region" description="Helical" evidence="1">
    <location>
        <begin position="340"/>
        <end position="358"/>
    </location>
</feature>
<protein>
    <submittedName>
        <fullName evidence="3">BatA protein</fullName>
    </submittedName>
</protein>
<keyword evidence="1" id="KW-0472">Membrane</keyword>
<evidence type="ECO:0000256" key="1">
    <source>
        <dbReference type="SAM" id="Phobius"/>
    </source>
</evidence>
<dbReference type="Proteomes" id="UP000069902">
    <property type="component" value="Chromosome cPNK"/>
</dbReference>
<dbReference type="STRING" id="389348.PNK_2281"/>
<keyword evidence="1" id="KW-0812">Transmembrane</keyword>
<feature type="domain" description="VWFA" evidence="2">
    <location>
        <begin position="101"/>
        <end position="314"/>
    </location>
</feature>
<accession>A0A0U5JFC8</accession>
<dbReference type="PROSITE" id="PS50234">
    <property type="entry name" value="VWFA"/>
    <property type="match status" value="1"/>
</dbReference>
<dbReference type="SMART" id="SM00327">
    <property type="entry name" value="VWA"/>
    <property type="match status" value="1"/>
</dbReference>